<protein>
    <submittedName>
        <fullName evidence="2">NSP5</fullName>
    </submittedName>
</protein>
<proteinExistence type="predicted"/>
<organism evidence="2 3">
    <name type="scientific">Porcine rotavirus</name>
    <dbReference type="NCBI Taxonomy" id="10913"/>
    <lineage>
        <taxon>Viruses</taxon>
        <taxon>Riboviria</taxon>
        <taxon>Orthornavirae</taxon>
        <taxon>Duplornaviricota</taxon>
        <taxon>Resentoviricetes</taxon>
        <taxon>Reovirales</taxon>
        <taxon>Sedoreoviridae</taxon>
        <taxon>Rotavirus</taxon>
        <taxon>Rotavirus tritogastroenteritidis</taxon>
        <taxon>Rotavirus C</taxon>
    </lineage>
</organism>
<evidence type="ECO:0000313" key="2">
    <source>
        <dbReference type="EMBL" id="BAS29991.1"/>
    </source>
</evidence>
<feature type="region of interest" description="Disordered" evidence="1">
    <location>
        <begin position="1"/>
        <end position="53"/>
    </location>
</feature>
<evidence type="ECO:0000256" key="1">
    <source>
        <dbReference type="SAM" id="MobiDB-lite"/>
    </source>
</evidence>
<dbReference type="InterPro" id="IPR020244">
    <property type="entry name" value="Rotavirus_B_NSP5"/>
</dbReference>
<dbReference type="Pfam" id="PF17580">
    <property type="entry name" value="GBR_NSP5"/>
    <property type="match status" value="1"/>
</dbReference>
<feature type="compositionally biased region" description="Basic and acidic residues" evidence="1">
    <location>
        <begin position="1"/>
        <end position="10"/>
    </location>
</feature>
<reference evidence="3" key="1">
    <citation type="journal article" date="2011" name="Emerg. Infect. Dis.">
        <title>Porcine rotavirus closely related to novel group of human rotaviruses.</title>
        <authorList>
            <person name="Wakuda M."/>
            <person name="Ide T."/>
            <person name="Sasaki J."/>
            <person name="Komoto S."/>
            <person name="Ishii J."/>
            <person name="Sanekata T."/>
            <person name="Taniguchi K."/>
        </authorList>
    </citation>
    <scope>NUCLEOTIDE SEQUENCE [LARGE SCALE GENOMIC DNA]</scope>
</reference>
<name>A0A0K2SR32_ROTCP</name>
<dbReference type="EMBL" id="AB576635">
    <property type="protein sequence ID" value="BAS29991.1"/>
    <property type="molecule type" value="Genomic_RNA"/>
</dbReference>
<accession>A0A0K2SR32</accession>
<feature type="compositionally biased region" description="Polar residues" evidence="1">
    <location>
        <begin position="41"/>
        <end position="51"/>
    </location>
</feature>
<evidence type="ECO:0000313" key="3">
    <source>
        <dbReference type="Proteomes" id="UP000105555"/>
    </source>
</evidence>
<sequence>MSDVPRFDLRSKRKTQKKQKVDIFDEDDKESSIQVDGESDSLASADTSSNHSYEDYSKAYKDLTLETPVEQPIGDDDQVDSVSTILESKVDNSWYDKTVEVEERVQKPKRMTKQKAQQIDEDTSDLKLQLAQLSLRIQKMESETRAKTIDSAYHTIITQAENLTTPQKKSLIAAIIATMR</sequence>
<dbReference type="Proteomes" id="UP000105555">
    <property type="component" value="Genome"/>
</dbReference>